<sequence>MPWSDCKKYPPAPSPHTLVIRVARTRWMEFCHANEDVSHYSFRTPSAPDYKEYNDKTLRQLELLLLRAATGLYNPKTRFYAEFKGTNGDETDISQFKDYCEEDVVWEVVYKRDDGPLLWFPMRMISDYEEGKPIIPCLVHDDIKKGYYLPTWSEKFRHKWNCFWGFVADAPKEEAGLSKKTK</sequence>
<keyword evidence="2" id="KW-1185">Reference proteome</keyword>
<evidence type="ECO:0000313" key="2">
    <source>
        <dbReference type="Proteomes" id="UP001313282"/>
    </source>
</evidence>
<comment type="caution">
    <text evidence="1">The sequence shown here is derived from an EMBL/GenBank/DDBJ whole genome shotgun (WGS) entry which is preliminary data.</text>
</comment>
<dbReference type="EMBL" id="JAVHNR010000007">
    <property type="protein sequence ID" value="KAK6336931.1"/>
    <property type="molecule type" value="Genomic_DNA"/>
</dbReference>
<organism evidence="1 2">
    <name type="scientific">Orbilia javanica</name>
    <dbReference type="NCBI Taxonomy" id="47235"/>
    <lineage>
        <taxon>Eukaryota</taxon>
        <taxon>Fungi</taxon>
        <taxon>Dikarya</taxon>
        <taxon>Ascomycota</taxon>
        <taxon>Pezizomycotina</taxon>
        <taxon>Orbiliomycetes</taxon>
        <taxon>Orbiliales</taxon>
        <taxon>Orbiliaceae</taxon>
        <taxon>Orbilia</taxon>
    </lineage>
</organism>
<reference evidence="1 2" key="1">
    <citation type="submission" date="2019-10" db="EMBL/GenBank/DDBJ databases">
        <authorList>
            <person name="Palmer J.M."/>
        </authorList>
    </citation>
    <scope>NUCLEOTIDE SEQUENCE [LARGE SCALE GENOMIC DNA]</scope>
    <source>
        <strain evidence="1 2">TWF718</strain>
    </source>
</reference>
<dbReference type="Proteomes" id="UP001313282">
    <property type="component" value="Unassembled WGS sequence"/>
</dbReference>
<gene>
    <name evidence="1" type="ORF">TWF718_009720</name>
</gene>
<protein>
    <submittedName>
        <fullName evidence="1">Uncharacterized protein</fullName>
    </submittedName>
</protein>
<dbReference type="AlphaFoldDB" id="A0AAN8MZN2"/>
<proteinExistence type="predicted"/>
<name>A0AAN8MZN2_9PEZI</name>
<accession>A0AAN8MZN2</accession>
<evidence type="ECO:0000313" key="1">
    <source>
        <dbReference type="EMBL" id="KAK6336931.1"/>
    </source>
</evidence>